<feature type="repeat" description="ANK" evidence="3">
    <location>
        <begin position="60"/>
        <end position="92"/>
    </location>
</feature>
<evidence type="ECO:0000256" key="4">
    <source>
        <dbReference type="SAM" id="SignalP"/>
    </source>
</evidence>
<proteinExistence type="predicted"/>
<dbReference type="PRINTS" id="PR01415">
    <property type="entry name" value="ANKYRIN"/>
</dbReference>
<evidence type="ECO:0000256" key="2">
    <source>
        <dbReference type="ARBA" id="ARBA00023043"/>
    </source>
</evidence>
<keyword evidence="1" id="KW-0677">Repeat</keyword>
<dbReference type="Pfam" id="PF00023">
    <property type="entry name" value="Ank"/>
    <property type="match status" value="1"/>
</dbReference>
<evidence type="ECO:0000256" key="1">
    <source>
        <dbReference type="ARBA" id="ARBA00022737"/>
    </source>
</evidence>
<dbReference type="Pfam" id="PF12796">
    <property type="entry name" value="Ank_2"/>
    <property type="match status" value="3"/>
</dbReference>
<keyword evidence="6" id="KW-1185">Reference proteome</keyword>
<feature type="repeat" description="ANK" evidence="3">
    <location>
        <begin position="159"/>
        <end position="191"/>
    </location>
</feature>
<reference evidence="5 6" key="1">
    <citation type="submission" date="2013-03" db="EMBL/GenBank/DDBJ databases">
        <authorList>
            <person name="Le V."/>
        </authorList>
    </citation>
    <scope>NUCLEOTIDE SEQUENCE [LARGE SCALE GENOMIC DNA]</scope>
    <source>
        <strain evidence="5 6">BiD32</strain>
    </source>
</reference>
<dbReference type="EMBL" id="CAVK010000039">
    <property type="protein sequence ID" value="CCW16425.1"/>
    <property type="molecule type" value="Genomic_DNA"/>
</dbReference>
<sequence>MPDRARPFLALLALLAGCGMAQARAPQKDEGLARAIVANDVAGVEAALAEPADPDQRLAFGATPLSWAVNVQNPAIVAALLTARASVNSADQDGVTPLALACELGEPAIVAQLLDARADVRVARADGTTPLAVCARYGPADAVARMLAMGAAPDRIDSRGQTPLMWAAAAGRTEAIALLLKAGANPNRVSKGDFTPLFFAIKSGIVSATQALLAAGADSAYRGPENTSAAQLALYQKNYAAAALLVPYGVDVVERDRTGEQLLHGAAAGGDINLIRLLLAKGADPNGLTGPSRITWVTEANFGVPPPPVPPTPPLLIAAANGRKDAMALLLAAGADPRFVTADGTNVVLASARGGSTATLDYALSLAPDVNVAGANGMTALHWLVAGGVQPELEAMLKILAAHGARTDIPSKYGATAAQMADGGLTQVKQIFRTVFPDKTSVKMAGAAPQTVPEH</sequence>
<reference evidence="6" key="2">
    <citation type="submission" date="2013-04" db="EMBL/GenBank/DDBJ databases">
        <title>Bisphenol A degrading Sphingobium sp. strain BiD32.</title>
        <authorList>
            <person name="Nielsen J.L."/>
            <person name="Zhou N.A."/>
            <person name="Kjeldal H."/>
        </authorList>
    </citation>
    <scope>NUCLEOTIDE SEQUENCE [LARGE SCALE GENOMIC DNA]</scope>
    <source>
        <strain evidence="6">BiD32</strain>
    </source>
</reference>
<evidence type="ECO:0000256" key="3">
    <source>
        <dbReference type="PROSITE-ProRule" id="PRU00023"/>
    </source>
</evidence>
<dbReference type="PROSITE" id="PS51257">
    <property type="entry name" value="PROKAR_LIPOPROTEIN"/>
    <property type="match status" value="1"/>
</dbReference>
<organism evidence="5 6">
    <name type="scientific">Sphingobium indicum BiD32</name>
    <dbReference type="NCBI Taxonomy" id="1301087"/>
    <lineage>
        <taxon>Bacteria</taxon>
        <taxon>Pseudomonadati</taxon>
        <taxon>Pseudomonadota</taxon>
        <taxon>Alphaproteobacteria</taxon>
        <taxon>Sphingomonadales</taxon>
        <taxon>Sphingomonadaceae</taxon>
        <taxon>Sphingobium</taxon>
    </lineage>
</organism>
<dbReference type="SMART" id="SM00248">
    <property type="entry name" value="ANK"/>
    <property type="match status" value="10"/>
</dbReference>
<feature type="repeat" description="ANK" evidence="3">
    <location>
        <begin position="258"/>
        <end position="290"/>
    </location>
</feature>
<dbReference type="PANTHER" id="PTHR24198">
    <property type="entry name" value="ANKYRIN REPEAT AND PROTEIN KINASE DOMAIN-CONTAINING PROTEIN"/>
    <property type="match status" value="1"/>
</dbReference>
<dbReference type="InterPro" id="IPR036770">
    <property type="entry name" value="Ankyrin_rpt-contain_sf"/>
</dbReference>
<dbReference type="Proteomes" id="UP000013201">
    <property type="component" value="Unassembled WGS sequence"/>
</dbReference>
<dbReference type="PANTHER" id="PTHR24198:SF165">
    <property type="entry name" value="ANKYRIN REPEAT-CONTAINING PROTEIN-RELATED"/>
    <property type="match status" value="1"/>
</dbReference>
<evidence type="ECO:0000313" key="6">
    <source>
        <dbReference type="Proteomes" id="UP000013201"/>
    </source>
</evidence>
<dbReference type="SUPFAM" id="SSF48403">
    <property type="entry name" value="Ankyrin repeat"/>
    <property type="match status" value="1"/>
</dbReference>
<gene>
    <name evidence="5" type="ORF">EBBID32_7610</name>
</gene>
<keyword evidence="2 3" id="KW-0040">ANK repeat</keyword>
<feature type="signal peptide" evidence="4">
    <location>
        <begin position="1"/>
        <end position="23"/>
    </location>
</feature>
<protein>
    <submittedName>
        <fullName evidence="5">Ankyrin</fullName>
    </submittedName>
</protein>
<accession>N1MGS5</accession>
<keyword evidence="4" id="KW-0732">Signal</keyword>
<dbReference type="PROSITE" id="PS50297">
    <property type="entry name" value="ANK_REP_REGION"/>
    <property type="match status" value="3"/>
</dbReference>
<feature type="chain" id="PRO_5004108913" evidence="4">
    <location>
        <begin position="24"/>
        <end position="455"/>
    </location>
</feature>
<feature type="repeat" description="ANK" evidence="3">
    <location>
        <begin position="93"/>
        <end position="125"/>
    </location>
</feature>
<feature type="repeat" description="ANK" evidence="3">
    <location>
        <begin position="126"/>
        <end position="158"/>
    </location>
</feature>
<comment type="caution">
    <text evidence="5">The sequence shown here is derived from an EMBL/GenBank/DDBJ whole genome shotgun (WGS) entry which is preliminary data.</text>
</comment>
<dbReference type="AlphaFoldDB" id="N1MGS5"/>
<name>N1MGS5_9SPHN</name>
<dbReference type="OrthoDB" id="7492287at2"/>
<dbReference type="InterPro" id="IPR002110">
    <property type="entry name" value="Ankyrin_rpt"/>
</dbReference>
<dbReference type="Gene3D" id="1.25.40.20">
    <property type="entry name" value="Ankyrin repeat-containing domain"/>
    <property type="match status" value="2"/>
</dbReference>
<dbReference type="PROSITE" id="PS50088">
    <property type="entry name" value="ANK_REPEAT"/>
    <property type="match status" value="5"/>
</dbReference>
<dbReference type="RefSeq" id="WP_006950910.1">
    <property type="nucleotide sequence ID" value="NZ_CAVK010000039.1"/>
</dbReference>
<evidence type="ECO:0000313" key="5">
    <source>
        <dbReference type="EMBL" id="CCW16425.1"/>
    </source>
</evidence>